<proteinExistence type="predicted"/>
<dbReference type="GeneID" id="25905776"/>
<dbReference type="Proteomes" id="UP000054560">
    <property type="component" value="Unassembled WGS sequence"/>
</dbReference>
<sequence length="302" mass="34253">MLALRRLTGTGRLSTVARASIPEVWGQACRGRSQDICAVLSVRTMSGFRDRKKKMMKKLKTDDKYRAEQEQRAAKQSAETVVEMEKIYKQLSIGQVVDPWVPAEGNLRKPIYTMEGLTQRWIRCKQFFSTTLGVGIVKKNLSGWKPMEFALHTEQIMIALNTALVNKDRQSLSLLTTGDVYQKITKAFSTPRKHQLVWKIENQIDRPKMVNCRVLELQGKGKFWCQATVRTKNRMTYSNIPEFLNVFAAENVKQNASNDTSTADVTDFVVVERDLENPDGVWRVAGKIVGGDPARPQVARSN</sequence>
<name>A0A0L0G041_9EUKA</name>
<keyword evidence="3" id="KW-0496">Mitochondrion</keyword>
<dbReference type="PANTHER" id="PTHR28554:SF1">
    <property type="entry name" value="LARGE RIBOSOMAL SUBUNIT PROTEIN ML45"/>
    <property type="match status" value="1"/>
</dbReference>
<dbReference type="PANTHER" id="PTHR28554">
    <property type="entry name" value="39S RIBOSOMAL PROTEIN L45, MITOCHONDRIAL"/>
    <property type="match status" value="1"/>
</dbReference>
<evidence type="ECO:0000313" key="5">
    <source>
        <dbReference type="Proteomes" id="UP000054560"/>
    </source>
</evidence>
<dbReference type="EMBL" id="KQ241927">
    <property type="protein sequence ID" value="KNC82440.1"/>
    <property type="molecule type" value="Genomic_DNA"/>
</dbReference>
<dbReference type="InterPro" id="IPR051975">
    <property type="entry name" value="mtLSU_mL45"/>
</dbReference>
<dbReference type="AlphaFoldDB" id="A0A0L0G041"/>
<organism evidence="4 5">
    <name type="scientific">Sphaeroforma arctica JP610</name>
    <dbReference type="NCBI Taxonomy" id="667725"/>
    <lineage>
        <taxon>Eukaryota</taxon>
        <taxon>Ichthyosporea</taxon>
        <taxon>Ichthyophonida</taxon>
        <taxon>Sphaeroforma</taxon>
    </lineage>
</organism>
<evidence type="ECO:0000256" key="3">
    <source>
        <dbReference type="ARBA" id="ARBA00023128"/>
    </source>
</evidence>
<dbReference type="Gene3D" id="3.10.450.240">
    <property type="match status" value="1"/>
</dbReference>
<reference evidence="4 5" key="1">
    <citation type="submission" date="2011-02" db="EMBL/GenBank/DDBJ databases">
        <title>The Genome Sequence of Sphaeroforma arctica JP610.</title>
        <authorList>
            <consortium name="The Broad Institute Genome Sequencing Platform"/>
            <person name="Russ C."/>
            <person name="Cuomo C."/>
            <person name="Young S.K."/>
            <person name="Zeng Q."/>
            <person name="Gargeya S."/>
            <person name="Alvarado L."/>
            <person name="Berlin A."/>
            <person name="Chapman S.B."/>
            <person name="Chen Z."/>
            <person name="Freedman E."/>
            <person name="Gellesch M."/>
            <person name="Goldberg J."/>
            <person name="Griggs A."/>
            <person name="Gujja S."/>
            <person name="Heilman E."/>
            <person name="Heiman D."/>
            <person name="Howarth C."/>
            <person name="Mehta T."/>
            <person name="Neiman D."/>
            <person name="Pearson M."/>
            <person name="Roberts A."/>
            <person name="Saif S."/>
            <person name="Shea T."/>
            <person name="Shenoy N."/>
            <person name="Sisk P."/>
            <person name="Stolte C."/>
            <person name="Sykes S."/>
            <person name="White J."/>
            <person name="Yandava C."/>
            <person name="Burger G."/>
            <person name="Gray M.W."/>
            <person name="Holland P.W.H."/>
            <person name="King N."/>
            <person name="Lang F.B.F."/>
            <person name="Roger A.J."/>
            <person name="Ruiz-Trillo I."/>
            <person name="Haas B."/>
            <person name="Nusbaum C."/>
            <person name="Birren B."/>
        </authorList>
    </citation>
    <scope>NUCLEOTIDE SEQUENCE [LARGE SCALE GENOMIC DNA]</scope>
    <source>
        <strain evidence="4 5">JP610</strain>
    </source>
</reference>
<dbReference type="eggNOG" id="KOG4599">
    <property type="taxonomic scope" value="Eukaryota"/>
</dbReference>
<accession>A0A0L0G041</accession>
<evidence type="ECO:0000256" key="1">
    <source>
        <dbReference type="ARBA" id="ARBA00004173"/>
    </source>
</evidence>
<comment type="subcellular location">
    <subcellularLocation>
        <location evidence="1">Mitochondrion</location>
    </subcellularLocation>
</comment>
<keyword evidence="2" id="KW-0809">Transit peptide</keyword>
<dbReference type="STRING" id="667725.A0A0L0G041"/>
<gene>
    <name evidence="4" type="ORF">SARC_05272</name>
</gene>
<dbReference type="RefSeq" id="XP_014156342.1">
    <property type="nucleotide sequence ID" value="XM_014300867.1"/>
</dbReference>
<keyword evidence="5" id="KW-1185">Reference proteome</keyword>
<evidence type="ECO:0000256" key="2">
    <source>
        <dbReference type="ARBA" id="ARBA00022946"/>
    </source>
</evidence>
<protein>
    <submittedName>
        <fullName evidence="4">Uncharacterized protein</fullName>
    </submittedName>
</protein>
<dbReference type="OrthoDB" id="19619at2759"/>
<evidence type="ECO:0000313" key="4">
    <source>
        <dbReference type="EMBL" id="KNC82440.1"/>
    </source>
</evidence>
<dbReference type="GO" id="GO:0005739">
    <property type="term" value="C:mitochondrion"/>
    <property type="evidence" value="ECO:0007669"/>
    <property type="project" value="UniProtKB-SubCell"/>
</dbReference>